<name>A0A640KNC3_LEITA</name>
<accession>A0A640KNC3</accession>
<feature type="compositionally biased region" description="Polar residues" evidence="1">
    <location>
        <begin position="315"/>
        <end position="327"/>
    </location>
</feature>
<dbReference type="Proteomes" id="UP000419144">
    <property type="component" value="Unassembled WGS sequence"/>
</dbReference>
<dbReference type="EMBL" id="BLBS01000041">
    <property type="protein sequence ID" value="GET90524.1"/>
    <property type="molecule type" value="Genomic_DNA"/>
</dbReference>
<evidence type="ECO:0000313" key="3">
    <source>
        <dbReference type="Proteomes" id="UP000419144"/>
    </source>
</evidence>
<comment type="caution">
    <text evidence="2">The sequence shown here is derived from an EMBL/GenBank/DDBJ whole genome shotgun (WGS) entry which is preliminary data.</text>
</comment>
<sequence length="368" mass="40768">MNLQQTTRGVQHLLYTLGASLGRFRGENGLQHLVSTGKLSLLSLFGVFERTRDEEYEKRSIAVSETRRCLLQLVDDFEEISGETEKLMGKIHRLLGTLEQFHRCCDMEVNDRANASDSYLPQLEKYFRHIQESGSQLRGFVEDFSASKTTCVDLTRTAIKEIEKVDADTSCDVAAALADFDRQRRRLQVKENEVLHAMSGATSREDPAVRYAELNCMKEAEALESFGRKYIDSLGNAMMATHFALEQSSMTGWASCNVFFVQLGQLFSEMSASGKAIAENLMSIKNSQKVSHQLSEEKRRILQEQRGTATEAGVETSTSINSFSGDTNALPAASSPLATPSLAIPSVEVRLPTEEPGSGPVNLDDLFS</sequence>
<protein>
    <submittedName>
        <fullName evidence="2">Uncharacterized protein</fullName>
    </submittedName>
</protein>
<dbReference type="VEuPathDB" id="TriTrypDB:LtaPh_2924900"/>
<organism evidence="2 3">
    <name type="scientific">Leishmania tarentolae</name>
    <name type="common">Sauroleishmania tarentolae</name>
    <dbReference type="NCBI Taxonomy" id="5689"/>
    <lineage>
        <taxon>Eukaryota</taxon>
        <taxon>Discoba</taxon>
        <taxon>Euglenozoa</taxon>
        <taxon>Kinetoplastea</taxon>
        <taxon>Metakinetoplastina</taxon>
        <taxon>Trypanosomatida</taxon>
        <taxon>Trypanosomatidae</taxon>
        <taxon>Leishmaniinae</taxon>
        <taxon>Leishmania</taxon>
        <taxon>lizard Leishmania</taxon>
    </lineage>
</organism>
<proteinExistence type="predicted"/>
<evidence type="ECO:0000313" key="2">
    <source>
        <dbReference type="EMBL" id="GET90524.1"/>
    </source>
</evidence>
<dbReference type="AlphaFoldDB" id="A0A640KNC3"/>
<gene>
    <name evidence="2" type="ORF">LtaPh_2924900</name>
</gene>
<reference evidence="2" key="1">
    <citation type="submission" date="2019-11" db="EMBL/GenBank/DDBJ databases">
        <title>Leishmania tarentolae CDS.</title>
        <authorList>
            <person name="Goto Y."/>
            <person name="Yamagishi J."/>
        </authorList>
    </citation>
    <scope>NUCLEOTIDE SEQUENCE [LARGE SCALE GENOMIC DNA]</scope>
    <source>
        <strain evidence="2">Parrot Tar II</strain>
    </source>
</reference>
<dbReference type="OrthoDB" id="262895at2759"/>
<evidence type="ECO:0000256" key="1">
    <source>
        <dbReference type="SAM" id="MobiDB-lite"/>
    </source>
</evidence>
<keyword evidence="3" id="KW-1185">Reference proteome</keyword>
<feature type="region of interest" description="Disordered" evidence="1">
    <location>
        <begin position="302"/>
        <end position="335"/>
    </location>
</feature>